<evidence type="ECO:0000259" key="1">
    <source>
        <dbReference type="Pfam" id="PF02789"/>
    </source>
</evidence>
<gene>
    <name evidence="2" type="ORF">CLV42_105392</name>
</gene>
<dbReference type="EMBL" id="PYGK01000005">
    <property type="protein sequence ID" value="PSL31029.1"/>
    <property type="molecule type" value="Genomic_DNA"/>
</dbReference>
<dbReference type="AlphaFoldDB" id="A0A2P8GAM2"/>
<dbReference type="InterPro" id="IPR043472">
    <property type="entry name" value="Macro_dom-like"/>
</dbReference>
<dbReference type="InterPro" id="IPR008283">
    <property type="entry name" value="Peptidase_M17_N"/>
</dbReference>
<comment type="caution">
    <text evidence="2">The sequence shown here is derived from an EMBL/GenBank/DDBJ whole genome shotgun (WGS) entry which is preliminary data.</text>
</comment>
<organism evidence="2 3">
    <name type="scientific">Chitinophaga ginsengisoli</name>
    <dbReference type="NCBI Taxonomy" id="363837"/>
    <lineage>
        <taxon>Bacteria</taxon>
        <taxon>Pseudomonadati</taxon>
        <taxon>Bacteroidota</taxon>
        <taxon>Chitinophagia</taxon>
        <taxon>Chitinophagales</taxon>
        <taxon>Chitinophagaceae</taxon>
        <taxon>Chitinophaga</taxon>
    </lineage>
</organism>
<dbReference type="GO" id="GO:0006508">
    <property type="term" value="P:proteolysis"/>
    <property type="evidence" value="ECO:0007669"/>
    <property type="project" value="InterPro"/>
</dbReference>
<evidence type="ECO:0000313" key="3">
    <source>
        <dbReference type="Proteomes" id="UP000240978"/>
    </source>
</evidence>
<dbReference type="OrthoDB" id="651222at2"/>
<dbReference type="SUPFAM" id="SSF52949">
    <property type="entry name" value="Macro domain-like"/>
    <property type="match status" value="1"/>
</dbReference>
<keyword evidence="2" id="KW-0378">Hydrolase</keyword>
<keyword evidence="2" id="KW-0645">Protease</keyword>
<reference evidence="2 3" key="1">
    <citation type="submission" date="2018-03" db="EMBL/GenBank/DDBJ databases">
        <title>Genomic Encyclopedia of Archaeal and Bacterial Type Strains, Phase II (KMG-II): from individual species to whole genera.</title>
        <authorList>
            <person name="Goeker M."/>
        </authorList>
    </citation>
    <scope>NUCLEOTIDE SEQUENCE [LARGE SCALE GENOMIC DNA]</scope>
    <source>
        <strain evidence="2 3">DSM 18107</strain>
    </source>
</reference>
<dbReference type="Pfam" id="PF02789">
    <property type="entry name" value="Peptidase_M17_N"/>
    <property type="match status" value="1"/>
</dbReference>
<keyword evidence="3" id="KW-1185">Reference proteome</keyword>
<feature type="domain" description="Peptidase M17 leucyl aminopeptidase N-terminal" evidence="1">
    <location>
        <begin position="102"/>
        <end position="205"/>
    </location>
</feature>
<name>A0A2P8GAM2_9BACT</name>
<dbReference type="Proteomes" id="UP000240978">
    <property type="component" value="Unassembled WGS sequence"/>
</dbReference>
<sequence length="253" mass="26609">MNSINVGYARSFERHGKKVLIILATVLLFSSVYAQQPVENQVKTTAIGTSKVWGTVNGVAIEGLVQGPAAVAVPLQVACVFEYTEGDIFNPPALPAALNGMVHLDEALKGLITEVRKSGKFAGHALETLLITPPKGTTKATRILLIGLGDRSKFTPDLMTSVGSVALREAVRLGVSHFAFASDIKDAGIDSPTALVASNVTKGIIAAYRTQLFLQGKKYANGKPLTKVTLLAGPAFFNTAGEGIKEAVASFSN</sequence>
<keyword evidence="2" id="KW-0031">Aminopeptidase</keyword>
<dbReference type="RefSeq" id="WP_106602849.1">
    <property type="nucleotide sequence ID" value="NZ_PYGK01000005.1"/>
</dbReference>
<dbReference type="Gene3D" id="3.40.220.10">
    <property type="entry name" value="Leucine Aminopeptidase, subunit E, domain 1"/>
    <property type="match status" value="1"/>
</dbReference>
<proteinExistence type="predicted"/>
<protein>
    <submittedName>
        <fullName evidence="2">Cytosol aminopeptidase family protein</fullName>
    </submittedName>
</protein>
<accession>A0A2P8GAM2</accession>
<dbReference type="GO" id="GO:0070006">
    <property type="term" value="F:metalloaminopeptidase activity"/>
    <property type="evidence" value="ECO:0007669"/>
    <property type="project" value="InterPro"/>
</dbReference>
<evidence type="ECO:0000313" key="2">
    <source>
        <dbReference type="EMBL" id="PSL31029.1"/>
    </source>
</evidence>